<accession>A0A380JWS2</accession>
<dbReference type="RefSeq" id="WP_115246507.1">
    <property type="nucleotide sequence ID" value="NZ_UHFG01000004.1"/>
</dbReference>
<dbReference type="Pfam" id="PF09148">
    <property type="entry name" value="DUF1934"/>
    <property type="match status" value="1"/>
</dbReference>
<dbReference type="AlphaFoldDB" id="A0A380JWS2"/>
<evidence type="ECO:0000313" key="1">
    <source>
        <dbReference type="EMBL" id="SUN50913.1"/>
    </source>
</evidence>
<dbReference type="EMBL" id="UHFG01000004">
    <property type="protein sequence ID" value="SUN50913.1"/>
    <property type="molecule type" value="Genomic_DNA"/>
</dbReference>
<dbReference type="Proteomes" id="UP000254797">
    <property type="component" value="Unassembled WGS sequence"/>
</dbReference>
<name>A0A380JWS2_STRDY</name>
<protein>
    <submittedName>
        <fullName evidence="1">Hypothetical cytosolic protein</fullName>
    </submittedName>
</protein>
<evidence type="ECO:0000313" key="2">
    <source>
        <dbReference type="Proteomes" id="UP000254797"/>
    </source>
</evidence>
<dbReference type="Gene3D" id="2.40.128.20">
    <property type="match status" value="1"/>
</dbReference>
<proteinExistence type="predicted"/>
<sequence>MKLQIRNHIRFGDDTEIIHEVHDAEWRQKGDYQYLIYQNDEKEKVVIKYNENELTMSRFSTPQSIMKFFAGKKVLIALPTPMGIQQFLTDTRHYQLNHERQHLTLHYDLLQVHTEASFASYQLELTWTFPETDDE</sequence>
<dbReference type="InterPro" id="IPR015231">
    <property type="entry name" value="DUF1934"/>
</dbReference>
<gene>
    <name evidence="1" type="ORF">NCTC4670_01731</name>
</gene>
<dbReference type="SUPFAM" id="SSF50814">
    <property type="entry name" value="Lipocalins"/>
    <property type="match status" value="1"/>
</dbReference>
<reference evidence="1 2" key="1">
    <citation type="submission" date="2018-06" db="EMBL/GenBank/DDBJ databases">
        <authorList>
            <consortium name="Pathogen Informatics"/>
            <person name="Doyle S."/>
        </authorList>
    </citation>
    <scope>NUCLEOTIDE SEQUENCE [LARGE SCALE GENOMIC DNA]</scope>
    <source>
        <strain evidence="1 2">NCTC4670</strain>
    </source>
</reference>
<dbReference type="InterPro" id="IPR012674">
    <property type="entry name" value="Calycin"/>
</dbReference>
<organism evidence="1 2">
    <name type="scientific">Streptococcus dysgalactiae subsp. dysgalactiae</name>
    <dbReference type="NCBI Taxonomy" id="99822"/>
    <lineage>
        <taxon>Bacteria</taxon>
        <taxon>Bacillati</taxon>
        <taxon>Bacillota</taxon>
        <taxon>Bacilli</taxon>
        <taxon>Lactobacillales</taxon>
        <taxon>Streptococcaceae</taxon>
        <taxon>Streptococcus</taxon>
    </lineage>
</organism>